<name>A0ABV5YY55_9ACTN</name>
<dbReference type="Proteomes" id="UP001589627">
    <property type="component" value="Unassembled WGS sequence"/>
</dbReference>
<protein>
    <submittedName>
        <fullName evidence="1">Uncharacterized protein</fullName>
    </submittedName>
</protein>
<proteinExistence type="predicted"/>
<dbReference type="EMBL" id="JBHLZP010000689">
    <property type="protein sequence ID" value="MFB9839332.1"/>
    <property type="molecule type" value="Genomic_DNA"/>
</dbReference>
<sequence length="63" mass="6339">MTIMIGIAQAALTAGLPEMVRSLLPFIEPIALAAASACGAGLLAQLGLQLALTLARHALATRA</sequence>
<reference evidence="1 2" key="1">
    <citation type="submission" date="2024-09" db="EMBL/GenBank/DDBJ databases">
        <authorList>
            <person name="Sun Q."/>
            <person name="Mori K."/>
        </authorList>
    </citation>
    <scope>NUCLEOTIDE SEQUENCE [LARGE SCALE GENOMIC DNA]</scope>
    <source>
        <strain evidence="1 2">TBRC 0563</strain>
    </source>
</reference>
<evidence type="ECO:0000313" key="2">
    <source>
        <dbReference type="Proteomes" id="UP001589627"/>
    </source>
</evidence>
<evidence type="ECO:0000313" key="1">
    <source>
        <dbReference type="EMBL" id="MFB9839332.1"/>
    </source>
</evidence>
<keyword evidence="2" id="KW-1185">Reference proteome</keyword>
<comment type="caution">
    <text evidence="1">The sequence shown here is derived from an EMBL/GenBank/DDBJ whole genome shotgun (WGS) entry which is preliminary data.</text>
</comment>
<gene>
    <name evidence="1" type="ORF">ACFFNX_45040</name>
</gene>
<accession>A0ABV5YY55</accession>
<organism evidence="1 2">
    <name type="scientific">Actinoallomurus acaciae</name>
    <dbReference type="NCBI Taxonomy" id="502577"/>
    <lineage>
        <taxon>Bacteria</taxon>
        <taxon>Bacillati</taxon>
        <taxon>Actinomycetota</taxon>
        <taxon>Actinomycetes</taxon>
        <taxon>Streptosporangiales</taxon>
        <taxon>Thermomonosporaceae</taxon>
        <taxon>Actinoallomurus</taxon>
    </lineage>
</organism>